<feature type="compositionally biased region" description="Pro residues" evidence="2">
    <location>
        <begin position="57"/>
        <end position="141"/>
    </location>
</feature>
<dbReference type="PANTHER" id="PTHR33470">
    <property type="entry name" value="OS01G0164075 PROTEIN"/>
    <property type="match status" value="1"/>
</dbReference>
<gene>
    <name evidence="4" type="ORF">CDL12_23071</name>
</gene>
<name>A0A2G9GGH3_9LAMI</name>
<keyword evidence="5" id="KW-1185">Reference proteome</keyword>
<proteinExistence type="predicted"/>
<dbReference type="AlphaFoldDB" id="A0A2G9GGH3"/>
<evidence type="ECO:0000313" key="5">
    <source>
        <dbReference type="Proteomes" id="UP000231279"/>
    </source>
</evidence>
<dbReference type="STRING" id="429701.A0A2G9GGH3"/>
<protein>
    <submittedName>
        <fullName evidence="4">Uncharacterized protein</fullName>
    </submittedName>
</protein>
<reference evidence="5" key="1">
    <citation type="journal article" date="2018" name="Gigascience">
        <title>Genome assembly of the Pink Ipe (Handroanthus impetiginosus, Bignoniaceae), a highly valued, ecologically keystone Neotropical timber forest tree.</title>
        <authorList>
            <person name="Silva-Junior O.B."/>
            <person name="Grattapaglia D."/>
            <person name="Novaes E."/>
            <person name="Collevatti R.G."/>
        </authorList>
    </citation>
    <scope>NUCLEOTIDE SEQUENCE [LARGE SCALE GENOMIC DNA]</scope>
    <source>
        <strain evidence="5">cv. UFG-1</strain>
    </source>
</reference>
<evidence type="ECO:0000313" key="4">
    <source>
        <dbReference type="EMBL" id="PIN04388.1"/>
    </source>
</evidence>
<dbReference type="Pfam" id="PF01190">
    <property type="entry name" value="Pollen_Ole_e_1"/>
    <property type="match status" value="1"/>
</dbReference>
<dbReference type="EMBL" id="NKXS01005172">
    <property type="protein sequence ID" value="PIN04388.1"/>
    <property type="molecule type" value="Genomic_DNA"/>
</dbReference>
<dbReference type="PANTHER" id="PTHR33470:SF22">
    <property type="entry name" value="POLLEN OLE E 1 ALLERGEN AND EXTENSIN FAMILY PROTEIN"/>
    <property type="match status" value="1"/>
</dbReference>
<evidence type="ECO:0000256" key="1">
    <source>
        <dbReference type="ARBA" id="ARBA00022729"/>
    </source>
</evidence>
<sequence>MAVFPSANVLILFHLSLLLFTTSISADETLAVYPPAKAPYPPPHHPHHHHHHHHAPAPAPSHPPPPPPSHPSTPPPSHPPSPPPTKPPTPPPVKPPVKPPTPPVKPPVKPPTPPVKPPVKPPTPPPVKPPTPPAVKPPTYPPQRKMVAVQGVVYCKSCKYRGVDTLTGAAPLAGALVKLECNNTKYRLVEQAKTDKNGYFFFMPQKLTTAGSHKCKVFLVSSSLTNCSVPTNLHNGAIGAILVPTPKPPVSAPAPPVKPPTFELFTVGPFAFEPPKKLPCY</sequence>
<organism evidence="4 5">
    <name type="scientific">Handroanthus impetiginosus</name>
    <dbReference type="NCBI Taxonomy" id="429701"/>
    <lineage>
        <taxon>Eukaryota</taxon>
        <taxon>Viridiplantae</taxon>
        <taxon>Streptophyta</taxon>
        <taxon>Embryophyta</taxon>
        <taxon>Tracheophyta</taxon>
        <taxon>Spermatophyta</taxon>
        <taxon>Magnoliopsida</taxon>
        <taxon>eudicotyledons</taxon>
        <taxon>Gunneridae</taxon>
        <taxon>Pentapetalae</taxon>
        <taxon>asterids</taxon>
        <taxon>lamiids</taxon>
        <taxon>Lamiales</taxon>
        <taxon>Bignoniaceae</taxon>
        <taxon>Crescentiina</taxon>
        <taxon>Tabebuia alliance</taxon>
        <taxon>Handroanthus</taxon>
    </lineage>
</organism>
<feature type="region of interest" description="Disordered" evidence="2">
    <location>
        <begin position="37"/>
        <end position="142"/>
    </location>
</feature>
<evidence type="ECO:0000256" key="2">
    <source>
        <dbReference type="SAM" id="MobiDB-lite"/>
    </source>
</evidence>
<dbReference type="GO" id="GO:0071944">
    <property type="term" value="C:cell periphery"/>
    <property type="evidence" value="ECO:0007669"/>
    <property type="project" value="TreeGrafter"/>
</dbReference>
<dbReference type="Proteomes" id="UP000231279">
    <property type="component" value="Unassembled WGS sequence"/>
</dbReference>
<accession>A0A2G9GGH3</accession>
<feature type="chain" id="PRO_5013863236" evidence="3">
    <location>
        <begin position="27"/>
        <end position="281"/>
    </location>
</feature>
<keyword evidence="1 3" id="KW-0732">Signal</keyword>
<dbReference type="PRINTS" id="PR01217">
    <property type="entry name" value="PRICHEXTENSN"/>
</dbReference>
<evidence type="ECO:0000256" key="3">
    <source>
        <dbReference type="SAM" id="SignalP"/>
    </source>
</evidence>
<feature type="compositionally biased region" description="Basic residues" evidence="2">
    <location>
        <begin position="44"/>
        <end position="55"/>
    </location>
</feature>
<comment type="caution">
    <text evidence="4">The sequence shown here is derived from an EMBL/GenBank/DDBJ whole genome shotgun (WGS) entry which is preliminary data.</text>
</comment>
<dbReference type="OrthoDB" id="665669at2759"/>
<feature type="signal peptide" evidence="3">
    <location>
        <begin position="1"/>
        <end position="26"/>
    </location>
</feature>